<organism evidence="1">
    <name type="scientific">marine metagenome</name>
    <dbReference type="NCBI Taxonomy" id="408172"/>
    <lineage>
        <taxon>unclassified sequences</taxon>
        <taxon>metagenomes</taxon>
        <taxon>ecological metagenomes</taxon>
    </lineage>
</organism>
<proteinExistence type="predicted"/>
<evidence type="ECO:0000313" key="1">
    <source>
        <dbReference type="EMBL" id="SVC86188.1"/>
    </source>
</evidence>
<accession>A0A382QMM5</accession>
<name>A0A382QMM5_9ZZZZ</name>
<reference evidence="1" key="1">
    <citation type="submission" date="2018-05" db="EMBL/GenBank/DDBJ databases">
        <authorList>
            <person name="Lanie J.A."/>
            <person name="Ng W.-L."/>
            <person name="Kazmierczak K.M."/>
            <person name="Andrzejewski T.M."/>
            <person name="Davidsen T.M."/>
            <person name="Wayne K.J."/>
            <person name="Tettelin H."/>
            <person name="Glass J.I."/>
            <person name="Rusch D."/>
            <person name="Podicherti R."/>
            <person name="Tsui H.-C.T."/>
            <person name="Winkler M.E."/>
        </authorList>
    </citation>
    <scope>NUCLEOTIDE SEQUENCE</scope>
</reference>
<sequence>MALTKVDISLVDNATGFTIVTKVVTVAAS</sequence>
<dbReference type="EMBL" id="UINC01115282">
    <property type="protein sequence ID" value="SVC86188.1"/>
    <property type="molecule type" value="Genomic_DNA"/>
</dbReference>
<protein>
    <submittedName>
        <fullName evidence="1">Uncharacterized protein</fullName>
    </submittedName>
</protein>
<feature type="non-terminal residue" evidence="1">
    <location>
        <position position="29"/>
    </location>
</feature>
<gene>
    <name evidence="1" type="ORF">METZ01_LOCUS339042</name>
</gene>
<dbReference type="AlphaFoldDB" id="A0A382QMM5"/>